<sequence length="730" mass="79418">MGPLAGGESLKPLRAWQKEALAEWRKHGRRAVIEAVTGSGKTEVGIAATLEAVADGRRVLVVVPSRDLLRQWHERLVAASGALRVGRRGDANQDSFRQFDVIVSTVQSAVMPAAEKPPAGSLIVADEVHRYAADSFAKVLSTSSFDHRLGLTATLERSDDGIDRVLLPFFENVISGCTYQRGYKDGILAPVNVALVPVPFSPGERARYDNLDEIARGERTNLIGKFGCRAEPFGSFLQDVQLLAKDDFSGDASVRSARRYLKAFSDRRDLLASISGKEEALAEIAPVLERSSRALVFAETMSASASAAETLLQVGIAAAPYTSDLTRNERIALLRRFKHGSLTALAAPRVLDEGIDVPEADVAIVLAASRTRRQMIQRMGRVLRPKADGRAAVFVILYAEGSSEDPENGAHGTFLEQLTEIAQNLETVEVHSVPAVVKEWLPEVKDHEGQALTENDRELAETATATVAQSAAIIQRASAHIRSVVASAVRFKRCESVDEILRAIVDLGPDEAEILIRRFGLDGEEPLDNSSIAAHLDRTYDEVVQLGDDALGRIQLPGVSSRVSDDGSAATRAEHIEGQNQTSVREPELGQRHDPPLVEHPSHRAGDNSAHVDVKKGPQKPFGTRRIQLPTKTSDRPRNRGTGNRVAIYMECEGGFVPGAVLDTSDWSVVLDYAIVGRRKFEGPDEAALAQLRFYGDSERSTVDGWSLWKVKKSGQPIASLRTMPTEVQA</sequence>
<dbReference type="SMART" id="SM00487">
    <property type="entry name" value="DEXDc"/>
    <property type="match status" value="1"/>
</dbReference>
<evidence type="ECO:0000256" key="5">
    <source>
        <dbReference type="SAM" id="MobiDB-lite"/>
    </source>
</evidence>
<dbReference type="Gene3D" id="3.40.50.300">
    <property type="entry name" value="P-loop containing nucleotide triphosphate hydrolases"/>
    <property type="match status" value="2"/>
</dbReference>
<dbReference type="SMART" id="SM00490">
    <property type="entry name" value="HELICc"/>
    <property type="match status" value="1"/>
</dbReference>
<accession>F9W2Q5</accession>
<comment type="caution">
    <text evidence="8">The sequence shown here is derived from an EMBL/GenBank/DDBJ whole genome shotgun (WGS) entry which is preliminary data.</text>
</comment>
<feature type="compositionally biased region" description="Basic and acidic residues" evidence="5">
    <location>
        <begin position="585"/>
        <end position="616"/>
    </location>
</feature>
<organism evidence="8 9">
    <name type="scientific">Gordonia alkanivorans NBRC 16433</name>
    <dbReference type="NCBI Taxonomy" id="1027371"/>
    <lineage>
        <taxon>Bacteria</taxon>
        <taxon>Bacillati</taxon>
        <taxon>Actinomycetota</taxon>
        <taxon>Actinomycetes</taxon>
        <taxon>Mycobacteriales</taxon>
        <taxon>Gordoniaceae</taxon>
        <taxon>Gordonia</taxon>
    </lineage>
</organism>
<dbReference type="InterPro" id="IPR036388">
    <property type="entry name" value="WH-like_DNA-bd_sf"/>
</dbReference>
<dbReference type="SUPFAM" id="SSF52540">
    <property type="entry name" value="P-loop containing nucleoside triphosphate hydrolases"/>
    <property type="match status" value="1"/>
</dbReference>
<evidence type="ECO:0000313" key="9">
    <source>
        <dbReference type="Proteomes" id="UP000003558"/>
    </source>
</evidence>
<feature type="domain" description="Helicase ATP-binding" evidence="6">
    <location>
        <begin position="22"/>
        <end position="173"/>
    </location>
</feature>
<proteinExistence type="predicted"/>
<dbReference type="GO" id="GO:0004386">
    <property type="term" value="F:helicase activity"/>
    <property type="evidence" value="ECO:0007669"/>
    <property type="project" value="UniProtKB-KW"/>
</dbReference>
<dbReference type="InterPro" id="IPR050615">
    <property type="entry name" value="ATP-dep_DNA_Helicase"/>
</dbReference>
<dbReference type="Pfam" id="PF00271">
    <property type="entry name" value="Helicase_C"/>
    <property type="match status" value="1"/>
</dbReference>
<dbReference type="EMBL" id="BACI01000121">
    <property type="protein sequence ID" value="GAA15144.1"/>
    <property type="molecule type" value="Genomic_DNA"/>
</dbReference>
<dbReference type="InterPro" id="IPR001650">
    <property type="entry name" value="Helicase_C-like"/>
</dbReference>
<evidence type="ECO:0000259" key="6">
    <source>
        <dbReference type="PROSITE" id="PS51192"/>
    </source>
</evidence>
<dbReference type="PROSITE" id="PS51192">
    <property type="entry name" value="HELICASE_ATP_BIND_1"/>
    <property type="match status" value="1"/>
</dbReference>
<dbReference type="STRING" id="1027371.GOALK_121_00060"/>
<evidence type="ECO:0000259" key="7">
    <source>
        <dbReference type="PROSITE" id="PS51194"/>
    </source>
</evidence>
<keyword evidence="2" id="KW-0378">Hydrolase</keyword>
<dbReference type="PANTHER" id="PTHR11274:SF0">
    <property type="entry name" value="GENERAL TRANSCRIPTION AND DNA REPAIR FACTOR IIH HELICASE SUBUNIT XPB"/>
    <property type="match status" value="1"/>
</dbReference>
<dbReference type="PROSITE" id="PS51194">
    <property type="entry name" value="HELICASE_CTER"/>
    <property type="match status" value="1"/>
</dbReference>
<dbReference type="RefSeq" id="WP_006361205.1">
    <property type="nucleotide sequence ID" value="NZ_BACI01000121.1"/>
</dbReference>
<dbReference type="InterPro" id="IPR014001">
    <property type="entry name" value="Helicase_ATP-bd"/>
</dbReference>
<evidence type="ECO:0000256" key="1">
    <source>
        <dbReference type="ARBA" id="ARBA00022741"/>
    </source>
</evidence>
<reference evidence="8 9" key="1">
    <citation type="submission" date="2011-05" db="EMBL/GenBank/DDBJ databases">
        <title>Whole genome shotgun sequence of Gordonia alkanivorans NBRC 16433.</title>
        <authorList>
            <person name="Hosoyama A."/>
            <person name="Nakamura S."/>
            <person name="Takarada H."/>
            <person name="Tsuchikane K."/>
            <person name="Yamazaki S."/>
            <person name="Fujita N."/>
        </authorList>
    </citation>
    <scope>NUCLEOTIDE SEQUENCE [LARGE SCALE GENOMIC DNA]</scope>
    <source>
        <strain evidence="8 9">NBRC 16433</strain>
    </source>
</reference>
<dbReference type="eggNOG" id="COG1061">
    <property type="taxonomic scope" value="Bacteria"/>
</dbReference>
<dbReference type="Pfam" id="PF04851">
    <property type="entry name" value="ResIII"/>
    <property type="match status" value="1"/>
</dbReference>
<dbReference type="SUPFAM" id="SSF88659">
    <property type="entry name" value="Sigma3 and sigma4 domains of RNA polymerase sigma factors"/>
    <property type="match status" value="1"/>
</dbReference>
<dbReference type="PANTHER" id="PTHR11274">
    <property type="entry name" value="RAD25/XP-B DNA REPAIR HELICASE"/>
    <property type="match status" value="1"/>
</dbReference>
<evidence type="ECO:0000256" key="3">
    <source>
        <dbReference type="ARBA" id="ARBA00022806"/>
    </source>
</evidence>
<dbReference type="Gene3D" id="1.10.10.10">
    <property type="entry name" value="Winged helix-like DNA-binding domain superfamily/Winged helix DNA-binding domain"/>
    <property type="match status" value="1"/>
</dbReference>
<evidence type="ECO:0000313" key="8">
    <source>
        <dbReference type="EMBL" id="GAA15144.1"/>
    </source>
</evidence>
<name>F9W2Q5_9ACTN</name>
<protein>
    <submittedName>
        <fullName evidence="8">Putative DNA repair helicase</fullName>
    </submittedName>
</protein>
<keyword evidence="1" id="KW-0547">Nucleotide-binding</keyword>
<dbReference type="InterPro" id="IPR006935">
    <property type="entry name" value="Helicase/UvrB_N"/>
</dbReference>
<dbReference type="InterPro" id="IPR013324">
    <property type="entry name" value="RNA_pol_sigma_r3/r4-like"/>
</dbReference>
<dbReference type="GO" id="GO:0003677">
    <property type="term" value="F:DNA binding"/>
    <property type="evidence" value="ECO:0007669"/>
    <property type="project" value="InterPro"/>
</dbReference>
<feature type="region of interest" description="Disordered" evidence="5">
    <location>
        <begin position="557"/>
        <end position="642"/>
    </location>
</feature>
<evidence type="ECO:0000256" key="4">
    <source>
        <dbReference type="ARBA" id="ARBA00022840"/>
    </source>
</evidence>
<dbReference type="AlphaFoldDB" id="F9W2Q5"/>
<keyword evidence="4" id="KW-0067">ATP-binding</keyword>
<dbReference type="GO" id="GO:0016787">
    <property type="term" value="F:hydrolase activity"/>
    <property type="evidence" value="ECO:0007669"/>
    <property type="project" value="UniProtKB-KW"/>
</dbReference>
<dbReference type="GO" id="GO:0005524">
    <property type="term" value="F:ATP binding"/>
    <property type="evidence" value="ECO:0007669"/>
    <property type="project" value="UniProtKB-KW"/>
</dbReference>
<dbReference type="InterPro" id="IPR027417">
    <property type="entry name" value="P-loop_NTPase"/>
</dbReference>
<dbReference type="CDD" id="cd17926">
    <property type="entry name" value="DEXHc_RE"/>
    <property type="match status" value="1"/>
</dbReference>
<dbReference type="Proteomes" id="UP000003558">
    <property type="component" value="Unassembled WGS sequence"/>
</dbReference>
<gene>
    <name evidence="8" type="ORF">GOALK_121_00060</name>
</gene>
<keyword evidence="3 8" id="KW-0347">Helicase</keyword>
<evidence type="ECO:0000256" key="2">
    <source>
        <dbReference type="ARBA" id="ARBA00022801"/>
    </source>
</evidence>
<feature type="domain" description="Helicase C-terminal" evidence="7">
    <location>
        <begin position="280"/>
        <end position="441"/>
    </location>
</feature>